<gene>
    <name evidence="2" type="ORF">HZY62_07990</name>
    <name evidence="3" type="ORF">LX92_01939</name>
</gene>
<reference evidence="2 5" key="2">
    <citation type="submission" date="2020-07" db="EMBL/GenBank/DDBJ databases">
        <title>The draft genome sequence of Maribacter polysiphoniae KCTC 22021.</title>
        <authorList>
            <person name="Mu L."/>
        </authorList>
    </citation>
    <scope>NUCLEOTIDE SEQUENCE [LARGE SCALE GENOMIC DNA]</scope>
    <source>
        <strain evidence="2 5">KCTC 22021</strain>
    </source>
</reference>
<feature type="chain" id="PRO_5016266583" description="Secreted protein (Por secretion system target)" evidence="1">
    <location>
        <begin position="23"/>
        <end position="195"/>
    </location>
</feature>
<sequence>MKNILKNTAILTLLFAITTGMATEPKIDLKTDSEAKILVLEMDATSSKSEVRLTDSNDNIVHYENVSESSYTKKFNLKNLEDGIYYFTVENPLKKLVYTINLNNREIKIANKKESSQIPVLRKSGYRIFLNLLNKDLNTVKVKVVNGNNEQLDSRVFMGDLNIGNVYNFENAIRDNYIVVVHDGKNTYRQSISIE</sequence>
<keyword evidence="1" id="KW-0732">Signal</keyword>
<proteinExistence type="predicted"/>
<comment type="caution">
    <text evidence="3">The sequence shown here is derived from an EMBL/GenBank/DDBJ whole genome shotgun (WGS) entry which is preliminary data.</text>
</comment>
<feature type="signal peptide" evidence="1">
    <location>
        <begin position="1"/>
        <end position="22"/>
    </location>
</feature>
<dbReference type="EMBL" id="JACWLN010000003">
    <property type="protein sequence ID" value="MBD1260526.1"/>
    <property type="molecule type" value="Genomic_DNA"/>
</dbReference>
<evidence type="ECO:0000313" key="4">
    <source>
        <dbReference type="Proteomes" id="UP000245667"/>
    </source>
</evidence>
<dbReference type="Proteomes" id="UP000245667">
    <property type="component" value="Unassembled WGS sequence"/>
</dbReference>
<evidence type="ECO:0000256" key="1">
    <source>
        <dbReference type="SAM" id="SignalP"/>
    </source>
</evidence>
<accession>A0A316E4N8</accession>
<reference evidence="3 4" key="1">
    <citation type="submission" date="2018-05" db="EMBL/GenBank/DDBJ databases">
        <title>Genomic Encyclopedia of Archaeal and Bacterial Type Strains, Phase II (KMG-II): from individual species to whole genera.</title>
        <authorList>
            <person name="Goeker M."/>
        </authorList>
    </citation>
    <scope>NUCLEOTIDE SEQUENCE [LARGE SCALE GENOMIC DNA]</scope>
    <source>
        <strain evidence="3 4">DSM 23514</strain>
    </source>
</reference>
<evidence type="ECO:0000313" key="3">
    <source>
        <dbReference type="EMBL" id="PWK24349.1"/>
    </source>
</evidence>
<evidence type="ECO:0000313" key="2">
    <source>
        <dbReference type="EMBL" id="MBD1260526.1"/>
    </source>
</evidence>
<evidence type="ECO:0000313" key="5">
    <source>
        <dbReference type="Proteomes" id="UP000651837"/>
    </source>
</evidence>
<keyword evidence="5" id="KW-1185">Reference proteome</keyword>
<dbReference type="Proteomes" id="UP000651837">
    <property type="component" value="Unassembled WGS sequence"/>
</dbReference>
<dbReference type="OrthoDB" id="1122048at2"/>
<dbReference type="AlphaFoldDB" id="A0A316E4N8"/>
<evidence type="ECO:0008006" key="6">
    <source>
        <dbReference type="Google" id="ProtNLM"/>
    </source>
</evidence>
<name>A0A316E4N8_9FLAO</name>
<protein>
    <recommendedName>
        <fullName evidence="6">Secreted protein (Por secretion system target)</fullName>
    </recommendedName>
</protein>
<dbReference type="EMBL" id="QGGQ01000003">
    <property type="protein sequence ID" value="PWK24349.1"/>
    <property type="molecule type" value="Genomic_DNA"/>
</dbReference>
<organism evidence="3 4">
    <name type="scientific">Maribacter polysiphoniae</name>
    <dbReference type="NCBI Taxonomy" id="429344"/>
    <lineage>
        <taxon>Bacteria</taxon>
        <taxon>Pseudomonadati</taxon>
        <taxon>Bacteroidota</taxon>
        <taxon>Flavobacteriia</taxon>
        <taxon>Flavobacteriales</taxon>
        <taxon>Flavobacteriaceae</taxon>
        <taxon>Maribacter</taxon>
    </lineage>
</organism>
<dbReference type="RefSeq" id="WP_109650074.1">
    <property type="nucleotide sequence ID" value="NZ_CAJQNU010000027.1"/>
</dbReference>